<dbReference type="SMART" id="SM00530">
    <property type="entry name" value="HTH_XRE"/>
    <property type="match status" value="1"/>
</dbReference>
<dbReference type="Pfam" id="PF01381">
    <property type="entry name" value="HTH_3"/>
    <property type="match status" value="1"/>
</dbReference>
<dbReference type="Proteomes" id="UP001595900">
    <property type="component" value="Unassembled WGS sequence"/>
</dbReference>
<accession>A0ABV8QB46</accession>
<protein>
    <submittedName>
        <fullName evidence="4">Helix-turn-helix domain-containing protein</fullName>
    </submittedName>
</protein>
<keyword evidence="1" id="KW-0238">DNA-binding</keyword>
<keyword evidence="5" id="KW-1185">Reference proteome</keyword>
<keyword evidence="2" id="KW-1133">Transmembrane helix</keyword>
<evidence type="ECO:0000256" key="2">
    <source>
        <dbReference type="SAM" id="Phobius"/>
    </source>
</evidence>
<proteinExistence type="predicted"/>
<dbReference type="CDD" id="cd00093">
    <property type="entry name" value="HTH_XRE"/>
    <property type="match status" value="1"/>
</dbReference>
<dbReference type="InterPro" id="IPR001387">
    <property type="entry name" value="Cro/C1-type_HTH"/>
</dbReference>
<dbReference type="PANTHER" id="PTHR46558:SF11">
    <property type="entry name" value="HTH-TYPE TRANSCRIPTIONAL REGULATOR XRE"/>
    <property type="match status" value="1"/>
</dbReference>
<feature type="transmembrane region" description="Helical" evidence="2">
    <location>
        <begin position="97"/>
        <end position="130"/>
    </location>
</feature>
<dbReference type="Gene3D" id="1.10.260.40">
    <property type="entry name" value="lambda repressor-like DNA-binding domains"/>
    <property type="match status" value="1"/>
</dbReference>
<name>A0ABV8QB46_9MICO</name>
<evidence type="ECO:0000313" key="5">
    <source>
        <dbReference type="Proteomes" id="UP001595900"/>
    </source>
</evidence>
<evidence type="ECO:0000256" key="1">
    <source>
        <dbReference type="ARBA" id="ARBA00023125"/>
    </source>
</evidence>
<dbReference type="RefSeq" id="WP_390230266.1">
    <property type="nucleotide sequence ID" value="NZ_JBHSCN010000006.1"/>
</dbReference>
<dbReference type="InterPro" id="IPR010982">
    <property type="entry name" value="Lambda_DNA-bd_dom_sf"/>
</dbReference>
<dbReference type="EMBL" id="JBHSCN010000006">
    <property type="protein sequence ID" value="MFC4244553.1"/>
    <property type="molecule type" value="Genomic_DNA"/>
</dbReference>
<sequence>MNQTRIGELRKAKGWTQERLAEASGIAVRTIQRLESGSDASLDTLARVAEVLGVQVTELFVTVNDSDYAAAVGGFERRTRDQQQRRDLIADTVRKSYLVLGVIVVLASIALIGAGVLPGIGIFIIPMYWLGGRVARDALLRFVIDPRLNARYPLSRQGI</sequence>
<organism evidence="4 5">
    <name type="scientific">Gryllotalpicola reticulitermitis</name>
    <dbReference type="NCBI Taxonomy" id="1184153"/>
    <lineage>
        <taxon>Bacteria</taxon>
        <taxon>Bacillati</taxon>
        <taxon>Actinomycetota</taxon>
        <taxon>Actinomycetes</taxon>
        <taxon>Micrococcales</taxon>
        <taxon>Microbacteriaceae</taxon>
        <taxon>Gryllotalpicola</taxon>
    </lineage>
</organism>
<dbReference type="PANTHER" id="PTHR46558">
    <property type="entry name" value="TRACRIPTIONAL REGULATORY PROTEIN-RELATED-RELATED"/>
    <property type="match status" value="1"/>
</dbReference>
<dbReference type="SUPFAM" id="SSF47413">
    <property type="entry name" value="lambda repressor-like DNA-binding domains"/>
    <property type="match status" value="1"/>
</dbReference>
<dbReference type="PROSITE" id="PS50943">
    <property type="entry name" value="HTH_CROC1"/>
    <property type="match status" value="1"/>
</dbReference>
<evidence type="ECO:0000313" key="4">
    <source>
        <dbReference type="EMBL" id="MFC4244553.1"/>
    </source>
</evidence>
<evidence type="ECO:0000259" key="3">
    <source>
        <dbReference type="PROSITE" id="PS50943"/>
    </source>
</evidence>
<keyword evidence="2" id="KW-0472">Membrane</keyword>
<keyword evidence="2" id="KW-0812">Transmembrane</keyword>
<comment type="caution">
    <text evidence="4">The sequence shown here is derived from an EMBL/GenBank/DDBJ whole genome shotgun (WGS) entry which is preliminary data.</text>
</comment>
<reference evidence="5" key="1">
    <citation type="journal article" date="2019" name="Int. J. Syst. Evol. Microbiol.">
        <title>The Global Catalogue of Microorganisms (GCM) 10K type strain sequencing project: providing services to taxonomists for standard genome sequencing and annotation.</title>
        <authorList>
            <consortium name="The Broad Institute Genomics Platform"/>
            <consortium name="The Broad Institute Genome Sequencing Center for Infectious Disease"/>
            <person name="Wu L."/>
            <person name="Ma J."/>
        </authorList>
    </citation>
    <scope>NUCLEOTIDE SEQUENCE [LARGE SCALE GENOMIC DNA]</scope>
    <source>
        <strain evidence="5">CGMCC 1.10363</strain>
    </source>
</reference>
<feature type="domain" description="HTH cro/C1-type" evidence="3">
    <location>
        <begin position="6"/>
        <end position="59"/>
    </location>
</feature>
<gene>
    <name evidence="4" type="ORF">ACFOYW_14340</name>
</gene>